<dbReference type="InterPro" id="IPR035906">
    <property type="entry name" value="MetI-like_sf"/>
</dbReference>
<accession>A0ABV2VQK2</accession>
<keyword evidence="3 5" id="KW-1133">Transmembrane helix</keyword>
<protein>
    <recommendedName>
        <fullName evidence="8">Carbohydrate ABC transporter permease</fullName>
    </recommendedName>
</protein>
<organism evidence="6 7">
    <name type="scientific">Micromonospora fulviviridis</name>
    <dbReference type="NCBI Taxonomy" id="47860"/>
    <lineage>
        <taxon>Bacteria</taxon>
        <taxon>Bacillati</taxon>
        <taxon>Actinomycetota</taxon>
        <taxon>Actinomycetes</taxon>
        <taxon>Micromonosporales</taxon>
        <taxon>Micromonosporaceae</taxon>
        <taxon>Micromonospora</taxon>
    </lineage>
</organism>
<evidence type="ECO:0000256" key="5">
    <source>
        <dbReference type="SAM" id="Phobius"/>
    </source>
</evidence>
<reference evidence="6 7" key="1">
    <citation type="submission" date="2024-06" db="EMBL/GenBank/DDBJ databases">
        <title>The Natural Products Discovery Center: Release of the First 8490 Sequenced Strains for Exploring Actinobacteria Biosynthetic Diversity.</title>
        <authorList>
            <person name="Kalkreuter E."/>
            <person name="Kautsar S.A."/>
            <person name="Yang D."/>
            <person name="Bader C.D."/>
            <person name="Teijaro C.N."/>
            <person name="Fluegel L."/>
            <person name="Davis C.M."/>
            <person name="Simpson J.R."/>
            <person name="Lauterbach L."/>
            <person name="Steele A.D."/>
            <person name="Gui C."/>
            <person name="Meng S."/>
            <person name="Li G."/>
            <person name="Viehrig K."/>
            <person name="Ye F."/>
            <person name="Su P."/>
            <person name="Kiefer A.F."/>
            <person name="Nichols A."/>
            <person name="Cepeda A.J."/>
            <person name="Yan W."/>
            <person name="Fan B."/>
            <person name="Jiang Y."/>
            <person name="Adhikari A."/>
            <person name="Zheng C.-J."/>
            <person name="Schuster L."/>
            <person name="Cowan T.M."/>
            <person name="Smanski M.J."/>
            <person name="Chevrette M.G."/>
            <person name="De Carvalho L.P.S."/>
            <person name="Shen B."/>
        </authorList>
    </citation>
    <scope>NUCLEOTIDE SEQUENCE [LARGE SCALE GENOMIC DNA]</scope>
    <source>
        <strain evidence="6 7">NPDC006286</strain>
    </source>
</reference>
<dbReference type="Proteomes" id="UP001550348">
    <property type="component" value="Unassembled WGS sequence"/>
</dbReference>
<evidence type="ECO:0000313" key="6">
    <source>
        <dbReference type="EMBL" id="MEU0155068.1"/>
    </source>
</evidence>
<gene>
    <name evidence="6" type="ORF">ABZ071_24780</name>
</gene>
<dbReference type="EMBL" id="JBEXRX010000091">
    <property type="protein sequence ID" value="MEU0155068.1"/>
    <property type="molecule type" value="Genomic_DNA"/>
</dbReference>
<evidence type="ECO:0000256" key="2">
    <source>
        <dbReference type="ARBA" id="ARBA00022692"/>
    </source>
</evidence>
<feature type="transmembrane region" description="Helical" evidence="5">
    <location>
        <begin position="35"/>
        <end position="54"/>
    </location>
</feature>
<comment type="subcellular location">
    <subcellularLocation>
        <location evidence="1">Membrane</location>
        <topology evidence="1">Multi-pass membrane protein</topology>
    </subcellularLocation>
</comment>
<feature type="non-terminal residue" evidence="6">
    <location>
        <position position="1"/>
    </location>
</feature>
<dbReference type="SUPFAM" id="SSF161098">
    <property type="entry name" value="MetI-like"/>
    <property type="match status" value="1"/>
</dbReference>
<sequence>QKLIMLPELRLSIDRLLVNPSPPAETRLGQAQWEIVLAGSVIATVPMIILFFLAQRHFVEGIATTGRKG</sequence>
<keyword evidence="4 5" id="KW-0472">Membrane</keyword>
<keyword evidence="7" id="KW-1185">Reference proteome</keyword>
<evidence type="ECO:0000313" key="7">
    <source>
        <dbReference type="Proteomes" id="UP001550348"/>
    </source>
</evidence>
<evidence type="ECO:0000256" key="1">
    <source>
        <dbReference type="ARBA" id="ARBA00004141"/>
    </source>
</evidence>
<comment type="caution">
    <text evidence="6">The sequence shown here is derived from an EMBL/GenBank/DDBJ whole genome shotgun (WGS) entry which is preliminary data.</text>
</comment>
<proteinExistence type="predicted"/>
<keyword evidence="2 5" id="KW-0812">Transmembrane</keyword>
<name>A0ABV2VQK2_9ACTN</name>
<evidence type="ECO:0000256" key="4">
    <source>
        <dbReference type="ARBA" id="ARBA00023136"/>
    </source>
</evidence>
<evidence type="ECO:0000256" key="3">
    <source>
        <dbReference type="ARBA" id="ARBA00022989"/>
    </source>
</evidence>
<evidence type="ECO:0008006" key="8">
    <source>
        <dbReference type="Google" id="ProtNLM"/>
    </source>
</evidence>